<gene>
    <name evidence="2" type="ORF">DAETH_23160</name>
</gene>
<dbReference type="Proteomes" id="UP001064971">
    <property type="component" value="Chromosome"/>
</dbReference>
<keyword evidence="3" id="KW-1185">Reference proteome</keyword>
<dbReference type="PANTHER" id="PTHR36302:SF1">
    <property type="entry name" value="COPPER CHAPERONE PCU(A)C"/>
    <property type="match status" value="1"/>
</dbReference>
<evidence type="ECO:0000313" key="2">
    <source>
        <dbReference type="EMBL" id="BDP42347.1"/>
    </source>
</evidence>
<dbReference type="SUPFAM" id="SSF110087">
    <property type="entry name" value="DR1885-like metal-binding protein"/>
    <property type="match status" value="1"/>
</dbReference>
<dbReference type="InterPro" id="IPR036182">
    <property type="entry name" value="PCuAC_sf"/>
</dbReference>
<dbReference type="Pfam" id="PF04314">
    <property type="entry name" value="PCuAC"/>
    <property type="match status" value="1"/>
</dbReference>
<name>A0ABM8AEW9_9DEIO</name>
<accession>A0ABM8AEW9</accession>
<evidence type="ECO:0000256" key="1">
    <source>
        <dbReference type="SAM" id="SignalP"/>
    </source>
</evidence>
<dbReference type="Gene3D" id="2.60.40.1890">
    <property type="entry name" value="PCu(A)C copper chaperone"/>
    <property type="match status" value="1"/>
</dbReference>
<evidence type="ECO:0000313" key="3">
    <source>
        <dbReference type="Proteomes" id="UP001064971"/>
    </source>
</evidence>
<organism evidence="2 3">
    <name type="scientific">Deinococcus aetherius</name>
    <dbReference type="NCBI Taxonomy" id="200252"/>
    <lineage>
        <taxon>Bacteria</taxon>
        <taxon>Thermotogati</taxon>
        <taxon>Deinococcota</taxon>
        <taxon>Deinococci</taxon>
        <taxon>Deinococcales</taxon>
        <taxon>Deinococcaceae</taxon>
        <taxon>Deinococcus</taxon>
    </lineage>
</organism>
<dbReference type="RefSeq" id="WP_264775045.1">
    <property type="nucleotide sequence ID" value="NZ_AP026560.1"/>
</dbReference>
<keyword evidence="1" id="KW-0732">Signal</keyword>
<dbReference type="PANTHER" id="PTHR36302">
    <property type="entry name" value="BLR7088 PROTEIN"/>
    <property type="match status" value="1"/>
</dbReference>
<proteinExistence type="predicted"/>
<reference evidence="2" key="1">
    <citation type="submission" date="2022-07" db="EMBL/GenBank/DDBJ databases">
        <title>Complete Genome Sequence of the Radioresistant Bacterium Deinococcus aetherius ST0316, Isolated from the Air Dust collected in Lower Stratosphere above Japan.</title>
        <authorList>
            <person name="Satoh K."/>
            <person name="Hagiwara K."/>
            <person name="Katsumata K."/>
            <person name="Kubo A."/>
            <person name="Yokobori S."/>
            <person name="Yamagishi A."/>
            <person name="Oono Y."/>
            <person name="Narumi I."/>
        </authorList>
    </citation>
    <scope>NUCLEOTIDE SEQUENCE</scope>
    <source>
        <strain evidence="2">ST0316</strain>
    </source>
</reference>
<feature type="chain" id="PRO_5046019420" description="Copper chaperone PCu(A)C" evidence="1">
    <location>
        <begin position="21"/>
        <end position="167"/>
    </location>
</feature>
<dbReference type="InterPro" id="IPR058248">
    <property type="entry name" value="Lxx211020-like"/>
</dbReference>
<sequence length="167" mass="17217">MSTPTPLFVALALAAVVIPAAGEQAGHHLTEHARQSTPAQAARPAPLPLTVQGATVVAVPPGATETSVFMTLRNPGNAPVTLTTVRSPVAGHAMLMKTRRDAQGRTGMTAAPSLTVPARGTLTLSATGDHLMLMDLTRPLRVGETIRLTLGGGQGRTLNVDAVVRKP</sequence>
<protein>
    <recommendedName>
        <fullName evidence="4">Copper chaperone PCu(A)C</fullName>
    </recommendedName>
</protein>
<evidence type="ECO:0008006" key="4">
    <source>
        <dbReference type="Google" id="ProtNLM"/>
    </source>
</evidence>
<feature type="signal peptide" evidence="1">
    <location>
        <begin position="1"/>
        <end position="20"/>
    </location>
</feature>
<dbReference type="InterPro" id="IPR007410">
    <property type="entry name" value="LpqE-like"/>
</dbReference>
<dbReference type="EMBL" id="AP026560">
    <property type="protein sequence ID" value="BDP42347.1"/>
    <property type="molecule type" value="Genomic_DNA"/>
</dbReference>